<evidence type="ECO:0000256" key="1">
    <source>
        <dbReference type="SAM" id="MobiDB-lite"/>
    </source>
</evidence>
<dbReference type="AlphaFoldDB" id="A0A1I3CQ12"/>
<evidence type="ECO:0000313" key="4">
    <source>
        <dbReference type="Proteomes" id="UP000199681"/>
    </source>
</evidence>
<reference evidence="2 4" key="1">
    <citation type="submission" date="2016-10" db="EMBL/GenBank/DDBJ databases">
        <authorList>
            <person name="Varghese N."/>
            <person name="Submissions S."/>
        </authorList>
    </citation>
    <scope>NUCLEOTIDE SEQUENCE [LARGE SCALE GENOMIC DNA]</scope>
    <source>
        <strain evidence="2 4">GMCC 1.11211</strain>
    </source>
</reference>
<feature type="region of interest" description="Disordered" evidence="1">
    <location>
        <begin position="611"/>
        <end position="644"/>
    </location>
</feature>
<protein>
    <submittedName>
        <fullName evidence="3">Uncharacterized protein</fullName>
    </submittedName>
</protein>
<dbReference type="Proteomes" id="UP000297963">
    <property type="component" value="Unassembled WGS sequence"/>
</dbReference>
<proteinExistence type="predicted"/>
<comment type="caution">
    <text evidence="3">The sequence shown here is derived from an EMBL/GenBank/DDBJ whole genome shotgun (WGS) entry which is preliminary data.</text>
</comment>
<evidence type="ECO:0000313" key="3">
    <source>
        <dbReference type="EMBL" id="TFB87862.1"/>
    </source>
</evidence>
<feature type="compositionally biased region" description="Low complexity" evidence="1">
    <location>
        <begin position="613"/>
        <end position="634"/>
    </location>
</feature>
<dbReference type="RefSeq" id="WP_092451464.1">
    <property type="nucleotide sequence ID" value="NZ_BKAC01000015.1"/>
</dbReference>
<dbReference type="Proteomes" id="UP000199681">
    <property type="component" value="Unassembled WGS sequence"/>
</dbReference>
<name>A0A1I3CQ12_9MICO</name>
<evidence type="ECO:0000313" key="2">
    <source>
        <dbReference type="EMBL" id="SFH76438.1"/>
    </source>
</evidence>
<keyword evidence="4" id="KW-1185">Reference proteome</keyword>
<reference evidence="3 5" key="2">
    <citation type="submission" date="2019-03" db="EMBL/GenBank/DDBJ databases">
        <title>Genomics of glacier-inhabiting Cryobacterium strains.</title>
        <authorList>
            <person name="Liu Q."/>
            <person name="Xin Y.-H."/>
        </authorList>
    </citation>
    <scope>NUCLEOTIDE SEQUENCE [LARGE SCALE GENOMIC DNA]</scope>
    <source>
        <strain evidence="3 5">Hh34</strain>
    </source>
</reference>
<dbReference type="EMBL" id="FOPW01000014">
    <property type="protein sequence ID" value="SFH76438.1"/>
    <property type="molecule type" value="Genomic_DNA"/>
</dbReference>
<gene>
    <name evidence="3" type="ORF">E3O11_03395</name>
    <name evidence="2" type="ORF">SAMN05216274_11444</name>
</gene>
<sequence length="644" mass="71456">MSAGDVDYGFNTLEPDLGGITKAEVMGRGRIHALIDDETVALMEGRVRKTGVLERLQEWRDEDAVPFSIGGRPSLIPERAILTGMLLLAKEGSAMFLTSVRDLLMFRLSDTSRELLGIERSLAAFVGHVGEKNRWYANTSRAFHRMNDLMDPFPQERRHSKTYTEIQEILRAHDPDLAEKRKARLDEFTKLFLVMTFNEQSRSIRRASNKIDISFDQTFVETPTVKGYSRKNLAKRVADEARTEEKKTLNPGPVDAFAGWHVSTGERTDASAGQVDLTDPGKKPSSAQYRWGWEINIAVRVDSEAPGQRRFPGLAVAATMSLPNVRVAEEAVSLMRASKSLGLEPGVGDADKQYWANSLTERLHDPAFNEGFTASTDYRVDRLGHQGGDHGALYIEGGTYCPATPAPLQDATKDLLGAVIDTATYRERIKSRTAFQLHQKEKPDAKGRAVLRCPALGPSPTVTCPLRELLKTKTKTNKIRPAVDGDDLPDFADKICSQHSVSFDTAKNRRNAQAFEYGTKEWDEFHTHARNSIESLNNQVKSGGTEDIESASRRRVRGFGAAQIIVTILLTNFNLRKIAAFISDKIKADAKMQTFGEPSVALVRRRDREWHNPYTGTYPPGVTPPSTATASPASDETGGPPRRT</sequence>
<accession>A0A1I3CQ12</accession>
<dbReference type="STRING" id="995038.SAMN05216274_11444"/>
<dbReference type="EMBL" id="SOFE01000006">
    <property type="protein sequence ID" value="TFB87862.1"/>
    <property type="molecule type" value="Genomic_DNA"/>
</dbReference>
<evidence type="ECO:0000313" key="5">
    <source>
        <dbReference type="Proteomes" id="UP000297963"/>
    </source>
</evidence>
<organism evidence="3 5">
    <name type="scientific">Cryobacterium levicorallinum</name>
    <dbReference type="NCBI Taxonomy" id="995038"/>
    <lineage>
        <taxon>Bacteria</taxon>
        <taxon>Bacillati</taxon>
        <taxon>Actinomycetota</taxon>
        <taxon>Actinomycetes</taxon>
        <taxon>Micrococcales</taxon>
        <taxon>Microbacteriaceae</taxon>
        <taxon>Cryobacterium</taxon>
    </lineage>
</organism>